<keyword evidence="10" id="KW-1015">Disulfide bond</keyword>
<evidence type="ECO:0000256" key="9">
    <source>
        <dbReference type="ARBA" id="ARBA00023136"/>
    </source>
</evidence>
<dbReference type="GO" id="GO:0007155">
    <property type="term" value="P:cell adhesion"/>
    <property type="evidence" value="ECO:0007669"/>
    <property type="project" value="UniProtKB-KW"/>
</dbReference>
<evidence type="ECO:0000256" key="8">
    <source>
        <dbReference type="ARBA" id="ARBA00022889"/>
    </source>
</evidence>
<organism evidence="15 16">
    <name type="scientific">Wickerhamomyces anomalus (strain ATCC 58044 / CBS 1984 / NCYC 433 / NRRL Y-366-8)</name>
    <name type="common">Yeast</name>
    <name type="synonym">Hansenula anomala</name>
    <dbReference type="NCBI Taxonomy" id="683960"/>
    <lineage>
        <taxon>Eukaryota</taxon>
        <taxon>Fungi</taxon>
        <taxon>Dikarya</taxon>
        <taxon>Ascomycota</taxon>
        <taxon>Saccharomycotina</taxon>
        <taxon>Saccharomycetes</taxon>
        <taxon>Phaffomycetales</taxon>
        <taxon>Wickerhamomycetaceae</taxon>
        <taxon>Wickerhamomyces</taxon>
    </lineage>
</organism>
<dbReference type="InterPro" id="IPR008966">
    <property type="entry name" value="Adhesion_dom_sf"/>
</dbReference>
<keyword evidence="11" id="KW-0325">Glycoprotein</keyword>
<keyword evidence="3" id="KW-0134">Cell wall</keyword>
<evidence type="ECO:0000313" key="16">
    <source>
        <dbReference type="Proteomes" id="UP000094112"/>
    </source>
</evidence>
<dbReference type="InterPro" id="IPR024672">
    <property type="entry name" value="Agglutinin-like_N"/>
</dbReference>
<feature type="chain" id="PRO_5009133607" description="Agglutinin-like protein N-terminal domain-containing protein" evidence="13">
    <location>
        <begin position="20"/>
        <end position="638"/>
    </location>
</feature>
<evidence type="ECO:0000256" key="1">
    <source>
        <dbReference type="ARBA" id="ARBA00004191"/>
    </source>
</evidence>
<keyword evidence="4" id="KW-0964">Secreted</keyword>
<keyword evidence="5" id="KW-0336">GPI-anchor</keyword>
<gene>
    <name evidence="15" type="ORF">WICANDRAFT_79743</name>
</gene>
<dbReference type="SUPFAM" id="SSF49401">
    <property type="entry name" value="Bacterial adhesins"/>
    <property type="match status" value="1"/>
</dbReference>
<evidence type="ECO:0000256" key="3">
    <source>
        <dbReference type="ARBA" id="ARBA00022512"/>
    </source>
</evidence>
<dbReference type="GO" id="GO:0098552">
    <property type="term" value="C:side of membrane"/>
    <property type="evidence" value="ECO:0007669"/>
    <property type="project" value="UniProtKB-KW"/>
</dbReference>
<evidence type="ECO:0000259" key="14">
    <source>
        <dbReference type="SMART" id="SM01056"/>
    </source>
</evidence>
<protein>
    <recommendedName>
        <fullName evidence="14">Agglutinin-like protein N-terminal domain-containing protein</fullName>
    </recommendedName>
</protein>
<evidence type="ECO:0000256" key="11">
    <source>
        <dbReference type="ARBA" id="ARBA00023180"/>
    </source>
</evidence>
<evidence type="ECO:0000256" key="5">
    <source>
        <dbReference type="ARBA" id="ARBA00022622"/>
    </source>
</evidence>
<feature type="signal peptide" evidence="13">
    <location>
        <begin position="1"/>
        <end position="19"/>
    </location>
</feature>
<dbReference type="Pfam" id="PF11766">
    <property type="entry name" value="Candida_ALS_N"/>
    <property type="match status" value="1"/>
</dbReference>
<dbReference type="PANTHER" id="PTHR33793:SF2">
    <property type="entry name" value="AGGLUTININ-LIKE PROTEIN 6"/>
    <property type="match status" value="1"/>
</dbReference>
<comment type="subcellular location">
    <subcellularLocation>
        <location evidence="2">Membrane</location>
        <topology evidence="2">Lipid-anchor</topology>
        <topology evidence="2">GPI-anchor</topology>
    </subcellularLocation>
    <subcellularLocation>
        <location evidence="1">Secreted</location>
        <location evidence="1">Cell wall</location>
    </subcellularLocation>
</comment>
<keyword evidence="16" id="KW-1185">Reference proteome</keyword>
<evidence type="ECO:0000256" key="2">
    <source>
        <dbReference type="ARBA" id="ARBA00004589"/>
    </source>
</evidence>
<proteinExistence type="predicted"/>
<dbReference type="SMART" id="SM01056">
    <property type="entry name" value="Candida_ALS_N"/>
    <property type="match status" value="1"/>
</dbReference>
<evidence type="ECO:0000256" key="10">
    <source>
        <dbReference type="ARBA" id="ARBA00023157"/>
    </source>
</evidence>
<evidence type="ECO:0000256" key="4">
    <source>
        <dbReference type="ARBA" id="ARBA00022525"/>
    </source>
</evidence>
<keyword evidence="7" id="KW-0677">Repeat</keyword>
<dbReference type="Proteomes" id="UP000094112">
    <property type="component" value="Unassembled WGS sequence"/>
</dbReference>
<accession>A0A1E3P191</accession>
<keyword evidence="12" id="KW-0449">Lipoprotein</keyword>
<dbReference type="STRING" id="683960.A0A1E3P191"/>
<dbReference type="Gene3D" id="2.60.40.1280">
    <property type="match status" value="1"/>
</dbReference>
<sequence length="638" mass="71277">MLRNYFLVFFASLIAIAYSKQIDEIFWSFNSIKLQEGTGYPYDLFRVNIGWEIDGGLNPQTGDLFSLDMPYVLDVRWVNETGFDTFEENFDIKTDDDVVIASCDFFQAAGRANSSKVNCRLTADVSIYRQIEGNITLDISFDAGGRNETIPAAKHWVSGQNTITFNEKLSQNITFQIPDPDTRGMVYQYDMNDELLMYYMLPSTLCPGKGIVGGSFYFYTYRGDLTTATSFVLWNMTDPELFVATELSPYGFPTAIDKLNILDTQTWNSGLKFKVQFGAIPAGQRMVYSFYNDPYYWNASSGAYMHFNPDVTVVCDDYSTATDFHYYRYRPNAPNSTDQYAVPTTVTTTNTWCSDTTSTTFQTGSGATVTEIINVAQKKTSWTTETTGGSFATTYTKNFTSDQTQVTVVVETSIPTTTYTTVTLPWNEGYTTLTTNSYSPGDMEIIVVEKTPAANFSSTTYITITKPWDEGFTSTYTNPYESGAKEIIVVVETPVSDYNATTITTVTKPWYEGYTRTYTQPFTSGETDIVVIVETPSTYNPTHTTTLTLPYDGPLNFPITFEYPYSSGDTAIIHIVQTPAPKSSSAMATSAPAVTGRARGVYDLSGDDVSSFLEPYKSMNVTLQYYNEELGKTIRTTP</sequence>
<feature type="domain" description="Agglutinin-like protein N-terminal" evidence="14">
    <location>
        <begin position="50"/>
        <end position="297"/>
    </location>
</feature>
<evidence type="ECO:0000256" key="12">
    <source>
        <dbReference type="ARBA" id="ARBA00023288"/>
    </source>
</evidence>
<dbReference type="AlphaFoldDB" id="A0A1E3P191"/>
<evidence type="ECO:0000256" key="13">
    <source>
        <dbReference type="SAM" id="SignalP"/>
    </source>
</evidence>
<reference evidence="15 16" key="1">
    <citation type="journal article" date="2016" name="Proc. Natl. Acad. Sci. U.S.A.">
        <title>Comparative genomics of biotechnologically important yeasts.</title>
        <authorList>
            <person name="Riley R."/>
            <person name="Haridas S."/>
            <person name="Wolfe K.H."/>
            <person name="Lopes M.R."/>
            <person name="Hittinger C.T."/>
            <person name="Goeker M."/>
            <person name="Salamov A.A."/>
            <person name="Wisecaver J.H."/>
            <person name="Long T.M."/>
            <person name="Calvey C.H."/>
            <person name="Aerts A.L."/>
            <person name="Barry K.W."/>
            <person name="Choi C."/>
            <person name="Clum A."/>
            <person name="Coughlan A.Y."/>
            <person name="Deshpande S."/>
            <person name="Douglass A.P."/>
            <person name="Hanson S.J."/>
            <person name="Klenk H.-P."/>
            <person name="LaButti K.M."/>
            <person name="Lapidus A."/>
            <person name="Lindquist E.A."/>
            <person name="Lipzen A.M."/>
            <person name="Meier-Kolthoff J.P."/>
            <person name="Ohm R.A."/>
            <person name="Otillar R.P."/>
            <person name="Pangilinan J.L."/>
            <person name="Peng Y."/>
            <person name="Rokas A."/>
            <person name="Rosa C.A."/>
            <person name="Scheuner C."/>
            <person name="Sibirny A.A."/>
            <person name="Slot J.C."/>
            <person name="Stielow J.B."/>
            <person name="Sun H."/>
            <person name="Kurtzman C.P."/>
            <person name="Blackwell M."/>
            <person name="Grigoriev I.V."/>
            <person name="Jeffries T.W."/>
        </authorList>
    </citation>
    <scope>NUCLEOTIDE SEQUENCE [LARGE SCALE GENOMIC DNA]</scope>
    <source>
        <strain evidence="16">ATCC 58044 / CBS 1984 / NCYC 433 / NRRL Y-366-8</strain>
    </source>
</reference>
<dbReference type="RefSeq" id="XP_019038428.1">
    <property type="nucleotide sequence ID" value="XM_019184942.1"/>
</dbReference>
<evidence type="ECO:0000313" key="15">
    <source>
        <dbReference type="EMBL" id="ODQ59221.1"/>
    </source>
</evidence>
<dbReference type="EMBL" id="KV454211">
    <property type="protein sequence ID" value="ODQ59221.1"/>
    <property type="molecule type" value="Genomic_DNA"/>
</dbReference>
<evidence type="ECO:0000256" key="7">
    <source>
        <dbReference type="ARBA" id="ARBA00022737"/>
    </source>
</evidence>
<keyword evidence="9" id="KW-0472">Membrane</keyword>
<dbReference type="InterPro" id="IPR033504">
    <property type="entry name" value="ALS"/>
</dbReference>
<dbReference type="OrthoDB" id="3981162at2759"/>
<keyword evidence="6 13" id="KW-0732">Signal</keyword>
<dbReference type="PANTHER" id="PTHR33793">
    <property type="entry name" value="ALPHA-AGGLUTININ"/>
    <property type="match status" value="1"/>
</dbReference>
<keyword evidence="8" id="KW-0130">Cell adhesion</keyword>
<evidence type="ECO:0000256" key="6">
    <source>
        <dbReference type="ARBA" id="ARBA00022729"/>
    </source>
</evidence>
<dbReference type="InterPro" id="IPR011252">
    <property type="entry name" value="Fibrogen-bd_dom1"/>
</dbReference>
<name>A0A1E3P191_WICAA</name>
<dbReference type="GeneID" id="30202188"/>